<dbReference type="KEGG" id="bvy:NCTC9239_02543"/>
<dbReference type="AlphaFoldDB" id="A0A4P1KBU4"/>
<reference evidence="2 3" key="1">
    <citation type="submission" date="2019-04" db="EMBL/GenBank/DDBJ databases">
        <authorList>
            <consortium name="Pathogen Informatics"/>
        </authorList>
    </citation>
    <scope>NUCLEOTIDE SEQUENCE [LARGE SCALE GENOMIC DNA]</scope>
    <source>
        <strain evidence="2 3">NCTC9239</strain>
    </source>
</reference>
<dbReference type="InterPro" id="IPR009050">
    <property type="entry name" value="Globin-like_sf"/>
</dbReference>
<evidence type="ECO:0000313" key="3">
    <source>
        <dbReference type="Proteomes" id="UP000309952"/>
    </source>
</evidence>
<gene>
    <name evidence="2" type="primary">ctb_2</name>
    <name evidence="2" type="ORF">NCTC9239_02543</name>
</gene>
<evidence type="ECO:0000313" key="2">
    <source>
        <dbReference type="EMBL" id="VTO17772.1"/>
    </source>
</evidence>
<dbReference type="GO" id="GO:0020037">
    <property type="term" value="F:heme binding"/>
    <property type="evidence" value="ECO:0007669"/>
    <property type="project" value="InterPro"/>
</dbReference>
<evidence type="ECO:0000256" key="1">
    <source>
        <dbReference type="SAM" id="MobiDB-lite"/>
    </source>
</evidence>
<dbReference type="EMBL" id="LR588407">
    <property type="protein sequence ID" value="VTO17772.1"/>
    <property type="molecule type" value="Genomic_DNA"/>
</dbReference>
<dbReference type="SUPFAM" id="SSF46458">
    <property type="entry name" value="Globin-like"/>
    <property type="match status" value="1"/>
</dbReference>
<dbReference type="InterPro" id="IPR012292">
    <property type="entry name" value="Globin/Proto"/>
</dbReference>
<feature type="region of interest" description="Disordered" evidence="1">
    <location>
        <begin position="154"/>
        <end position="186"/>
    </location>
</feature>
<protein>
    <submittedName>
        <fullName evidence="2">Group 3 truncated hemoglobin ctb</fullName>
    </submittedName>
</protein>
<keyword evidence="3" id="KW-1185">Reference proteome</keyword>
<sequence>MMESVPPDPRSPGAAVGVTEPMIHALVHGFYDAIRTDPMLGPIFDREIGDGWDAHLETMCNFWSSVVLMSGRFKGAPMVVHARISDINGVHFTRWLQLFRQAARALTPPDAAALFISRSEAIAQRLQIGIAAHRDMSDDQASVCSLAKGLARPLPPVPSLSPQGDAHAPLSDDAGQHGVQPDRPDQ</sequence>
<dbReference type="CDD" id="cd08916">
    <property type="entry name" value="TrHb3_P"/>
    <property type="match status" value="1"/>
</dbReference>
<organism evidence="2 3">
    <name type="scientific">Brevundimonas vancanneytii</name>
    <dbReference type="NCBI Taxonomy" id="1325724"/>
    <lineage>
        <taxon>Bacteria</taxon>
        <taxon>Pseudomonadati</taxon>
        <taxon>Pseudomonadota</taxon>
        <taxon>Alphaproteobacteria</taxon>
        <taxon>Caulobacterales</taxon>
        <taxon>Caulobacteraceae</taxon>
        <taxon>Brevundimonas</taxon>
    </lineage>
</organism>
<proteinExistence type="predicted"/>
<name>A0A4P1KBU4_9CAUL</name>
<accession>A0A4P1KBU4</accession>
<dbReference type="RefSeq" id="WP_197733844.1">
    <property type="nucleotide sequence ID" value="NZ_LR588407.1"/>
</dbReference>
<dbReference type="Proteomes" id="UP000309952">
    <property type="component" value="Chromosome"/>
</dbReference>
<dbReference type="GO" id="GO:0019825">
    <property type="term" value="F:oxygen binding"/>
    <property type="evidence" value="ECO:0007669"/>
    <property type="project" value="InterPro"/>
</dbReference>
<dbReference type="Gene3D" id="1.10.490.10">
    <property type="entry name" value="Globins"/>
    <property type="match status" value="1"/>
</dbReference>